<proteinExistence type="predicted"/>
<dbReference type="EMBL" id="JAEHOE010000079">
    <property type="protein sequence ID" value="KAG2488801.1"/>
    <property type="molecule type" value="Genomic_DNA"/>
</dbReference>
<dbReference type="AlphaFoldDB" id="A0A836BTQ7"/>
<evidence type="ECO:0000313" key="2">
    <source>
        <dbReference type="Proteomes" id="UP000612055"/>
    </source>
</evidence>
<dbReference type="OrthoDB" id="101791at2759"/>
<organism evidence="1 2">
    <name type="scientific">Edaphochlamys debaryana</name>
    <dbReference type="NCBI Taxonomy" id="47281"/>
    <lineage>
        <taxon>Eukaryota</taxon>
        <taxon>Viridiplantae</taxon>
        <taxon>Chlorophyta</taxon>
        <taxon>core chlorophytes</taxon>
        <taxon>Chlorophyceae</taxon>
        <taxon>CS clade</taxon>
        <taxon>Chlamydomonadales</taxon>
        <taxon>Chlamydomonadales incertae sedis</taxon>
        <taxon>Edaphochlamys</taxon>
    </lineage>
</organism>
<protein>
    <submittedName>
        <fullName evidence="1">Uncharacterized protein</fullName>
    </submittedName>
</protein>
<gene>
    <name evidence="1" type="ORF">HYH03_012601</name>
</gene>
<comment type="caution">
    <text evidence="1">The sequence shown here is derived from an EMBL/GenBank/DDBJ whole genome shotgun (WGS) entry which is preliminary data.</text>
</comment>
<reference evidence="1" key="1">
    <citation type="journal article" date="2020" name="bioRxiv">
        <title>Comparative genomics of Chlamydomonas.</title>
        <authorList>
            <person name="Craig R.J."/>
            <person name="Hasan A.R."/>
            <person name="Ness R.W."/>
            <person name="Keightley P.D."/>
        </authorList>
    </citation>
    <scope>NUCLEOTIDE SEQUENCE</scope>
    <source>
        <strain evidence="1">CCAP 11/70</strain>
    </source>
</reference>
<dbReference type="Proteomes" id="UP000612055">
    <property type="component" value="Unassembled WGS sequence"/>
</dbReference>
<evidence type="ECO:0000313" key="1">
    <source>
        <dbReference type="EMBL" id="KAG2488801.1"/>
    </source>
</evidence>
<accession>A0A836BTQ7</accession>
<keyword evidence="2" id="KW-1185">Reference proteome</keyword>
<name>A0A836BTQ7_9CHLO</name>
<sequence>MRLDELDGLLEQADEVRALLDAPELLLAQPSLVLDMVGDMEQDVLQQRWDAAGDLLAAESVMLAMQRDVAELLSRVPSCWRCWPALEDSAGSPQPASPSVGCPIA</sequence>